<dbReference type="EMBL" id="LUKF01000003">
    <property type="protein sequence ID" value="KYG70175.1"/>
    <property type="molecule type" value="Genomic_DNA"/>
</dbReference>
<dbReference type="InterPro" id="IPR022935">
    <property type="entry name" value="ClpS"/>
</dbReference>
<dbReference type="Pfam" id="PF02617">
    <property type="entry name" value="ClpS"/>
    <property type="match status" value="1"/>
</dbReference>
<dbReference type="NCBIfam" id="NF000672">
    <property type="entry name" value="PRK00033.1-5"/>
    <property type="match status" value="1"/>
</dbReference>
<dbReference type="HAMAP" id="MF_00302">
    <property type="entry name" value="ClpS"/>
    <property type="match status" value="1"/>
</dbReference>
<organism evidence="5 6">
    <name type="scientific">Bdellovibrio bacteriovorus</name>
    <dbReference type="NCBI Taxonomy" id="959"/>
    <lineage>
        <taxon>Bacteria</taxon>
        <taxon>Pseudomonadati</taxon>
        <taxon>Bdellovibrionota</taxon>
        <taxon>Bdellovibrionia</taxon>
        <taxon>Bdellovibrionales</taxon>
        <taxon>Pseudobdellovibrionaceae</taxon>
        <taxon>Bdellovibrio</taxon>
    </lineage>
</organism>
<protein>
    <recommendedName>
        <fullName evidence="1">ATP-dependent Clp protease adapter protein ClpS</fullName>
    </recommendedName>
</protein>
<reference evidence="6 7" key="1">
    <citation type="submission" date="2016-03" db="EMBL/GenBank/DDBJ databases">
        <authorList>
            <person name="Ploux O."/>
        </authorList>
    </citation>
    <scope>NUCLEOTIDE SEQUENCE [LARGE SCALE GENOMIC DNA]</scope>
    <source>
        <strain evidence="5 6">BER2</strain>
        <strain evidence="4 7">EC13</strain>
    </source>
</reference>
<dbReference type="InterPro" id="IPR014719">
    <property type="entry name" value="Ribosomal_bL12_C/ClpS-like"/>
</dbReference>
<evidence type="ECO:0000313" key="6">
    <source>
        <dbReference type="Proteomes" id="UP000075391"/>
    </source>
</evidence>
<dbReference type="SUPFAM" id="SSF54736">
    <property type="entry name" value="ClpS-like"/>
    <property type="match status" value="1"/>
</dbReference>
<evidence type="ECO:0000259" key="3">
    <source>
        <dbReference type="Pfam" id="PF02617"/>
    </source>
</evidence>
<accession>A0A150WUK5</accession>
<dbReference type="GO" id="GO:0008233">
    <property type="term" value="F:peptidase activity"/>
    <property type="evidence" value="ECO:0007669"/>
    <property type="project" value="UniProtKB-KW"/>
</dbReference>
<dbReference type="Proteomes" id="UP000075799">
    <property type="component" value="Unassembled WGS sequence"/>
</dbReference>
<name>A0A150WUK5_BDEBC</name>
<dbReference type="PANTHER" id="PTHR33473">
    <property type="entry name" value="ATP-DEPENDENT CLP PROTEASE ADAPTER PROTEIN CLPS1, CHLOROPLASTIC"/>
    <property type="match status" value="1"/>
</dbReference>
<dbReference type="GO" id="GO:0030163">
    <property type="term" value="P:protein catabolic process"/>
    <property type="evidence" value="ECO:0007669"/>
    <property type="project" value="InterPro"/>
</dbReference>
<dbReference type="InterPro" id="IPR003769">
    <property type="entry name" value="ClpS_core"/>
</dbReference>
<evidence type="ECO:0000313" key="7">
    <source>
        <dbReference type="Proteomes" id="UP000075799"/>
    </source>
</evidence>
<gene>
    <name evidence="1" type="primary">clpS</name>
    <name evidence="5" type="ORF">AZI85_15485</name>
    <name evidence="4" type="ORF">AZI87_16330</name>
</gene>
<dbReference type="Gene3D" id="3.30.1390.10">
    <property type="match status" value="1"/>
</dbReference>
<dbReference type="Proteomes" id="UP000075391">
    <property type="component" value="Unassembled WGS sequence"/>
</dbReference>
<comment type="similarity">
    <text evidence="1">Belongs to the ClpS family.</text>
</comment>
<comment type="subunit">
    <text evidence="1">Binds to the N-terminal domain of the chaperone ClpA.</text>
</comment>
<comment type="caution">
    <text evidence="5">The sequence shown here is derived from an EMBL/GenBank/DDBJ whole genome shotgun (WGS) entry which is preliminary data.</text>
</comment>
<keyword evidence="5" id="KW-0378">Hydrolase</keyword>
<dbReference type="EMBL" id="LUKD01000008">
    <property type="protein sequence ID" value="KYG63038.1"/>
    <property type="molecule type" value="Genomic_DNA"/>
</dbReference>
<evidence type="ECO:0000313" key="5">
    <source>
        <dbReference type="EMBL" id="KYG70175.1"/>
    </source>
</evidence>
<evidence type="ECO:0000256" key="2">
    <source>
        <dbReference type="SAM" id="MobiDB-lite"/>
    </source>
</evidence>
<feature type="domain" description="Adaptor protein ClpS core" evidence="3">
    <location>
        <begin position="32"/>
        <end position="110"/>
    </location>
</feature>
<dbReference type="AlphaFoldDB" id="A0A150WUK5"/>
<sequence>MGNNDNNNNGSNYPFSSPEGEAGVQLVPKLDTPKMYKVILLNDDYTPMDFVVLVLRRFFAKTEEQATQIMLDVHKKGAGVAGVYSLEIAEMKVMQVNQFAQLNQYPLKSTLEEEA</sequence>
<proteinExistence type="inferred from homology"/>
<dbReference type="OrthoDB" id="5295379at2"/>
<comment type="function">
    <text evidence="1">Involved in the modulation of the specificity of the ClpAP-mediated ATP-dependent protein degradation.</text>
</comment>
<dbReference type="FunFam" id="3.30.1390.10:FF:000002">
    <property type="entry name" value="ATP-dependent Clp protease adapter protein ClpS"/>
    <property type="match status" value="1"/>
</dbReference>
<keyword evidence="5" id="KW-0645">Protease</keyword>
<evidence type="ECO:0000313" key="4">
    <source>
        <dbReference type="EMBL" id="KYG63038.1"/>
    </source>
</evidence>
<feature type="region of interest" description="Disordered" evidence="2">
    <location>
        <begin position="1"/>
        <end position="20"/>
    </location>
</feature>
<evidence type="ECO:0000256" key="1">
    <source>
        <dbReference type="HAMAP-Rule" id="MF_00302"/>
    </source>
</evidence>
<feature type="compositionally biased region" description="Low complexity" evidence="2">
    <location>
        <begin position="1"/>
        <end position="12"/>
    </location>
</feature>
<dbReference type="GO" id="GO:0006508">
    <property type="term" value="P:proteolysis"/>
    <property type="evidence" value="ECO:0007669"/>
    <property type="project" value="UniProtKB-UniRule"/>
</dbReference>
<dbReference type="PANTHER" id="PTHR33473:SF19">
    <property type="entry name" value="ATP-DEPENDENT CLP PROTEASE ADAPTER PROTEIN CLPS"/>
    <property type="match status" value="1"/>
</dbReference>